<evidence type="ECO:0000256" key="7">
    <source>
        <dbReference type="ARBA" id="ARBA00023180"/>
    </source>
</evidence>
<feature type="region of interest" description="Disordered" evidence="8">
    <location>
        <begin position="46"/>
        <end position="80"/>
    </location>
</feature>
<evidence type="ECO:0000256" key="2">
    <source>
        <dbReference type="ARBA" id="ARBA00010297"/>
    </source>
</evidence>
<protein>
    <recommendedName>
        <fullName evidence="12">PSI domain-containing protein</fullName>
    </recommendedName>
</protein>
<feature type="transmembrane region" description="Helical" evidence="9">
    <location>
        <begin position="595"/>
        <end position="618"/>
    </location>
</feature>
<feature type="region of interest" description="Disordered" evidence="8">
    <location>
        <begin position="221"/>
        <end position="263"/>
    </location>
</feature>
<gene>
    <name evidence="10" type="ORF">PLEPLA_LOCUS32356</name>
</gene>
<proteinExistence type="inferred from homology"/>
<dbReference type="AlphaFoldDB" id="A0A9N7V9R9"/>
<comment type="caution">
    <text evidence="10">The sequence shown here is derived from an EMBL/GenBank/DDBJ whole genome shotgun (WGS) entry which is preliminary data.</text>
</comment>
<dbReference type="Pfam" id="PF01437">
    <property type="entry name" value="PSI"/>
    <property type="match status" value="1"/>
</dbReference>
<evidence type="ECO:0000313" key="10">
    <source>
        <dbReference type="EMBL" id="CAB1444639.1"/>
    </source>
</evidence>
<evidence type="ECO:0000256" key="6">
    <source>
        <dbReference type="ARBA" id="ARBA00023136"/>
    </source>
</evidence>
<evidence type="ECO:0000256" key="1">
    <source>
        <dbReference type="ARBA" id="ARBA00004479"/>
    </source>
</evidence>
<evidence type="ECO:0000256" key="4">
    <source>
        <dbReference type="ARBA" id="ARBA00022729"/>
    </source>
</evidence>
<feature type="region of interest" description="Disordered" evidence="8">
    <location>
        <begin position="1"/>
        <end position="31"/>
    </location>
</feature>
<name>A0A9N7V9R9_PLEPL</name>
<keyword evidence="7" id="KW-0325">Glycoprotein</keyword>
<organism evidence="10 11">
    <name type="scientific">Pleuronectes platessa</name>
    <name type="common">European plaice</name>
    <dbReference type="NCBI Taxonomy" id="8262"/>
    <lineage>
        <taxon>Eukaryota</taxon>
        <taxon>Metazoa</taxon>
        <taxon>Chordata</taxon>
        <taxon>Craniata</taxon>
        <taxon>Vertebrata</taxon>
        <taxon>Euteleostomi</taxon>
        <taxon>Actinopterygii</taxon>
        <taxon>Neopterygii</taxon>
        <taxon>Teleostei</taxon>
        <taxon>Neoteleostei</taxon>
        <taxon>Acanthomorphata</taxon>
        <taxon>Carangaria</taxon>
        <taxon>Pleuronectiformes</taxon>
        <taxon>Pleuronectoidei</taxon>
        <taxon>Pleuronectidae</taxon>
        <taxon>Pleuronectes</taxon>
    </lineage>
</organism>
<accession>A0A9N7V9R9</accession>
<evidence type="ECO:0000256" key="3">
    <source>
        <dbReference type="ARBA" id="ARBA00022692"/>
    </source>
</evidence>
<dbReference type="PANTHER" id="PTHR13055">
    <property type="entry name" value="TUMOR ENDOTHELIAL MARKER 7 RELATED"/>
    <property type="match status" value="1"/>
</dbReference>
<keyword evidence="6 9" id="KW-0472">Membrane</keyword>
<feature type="region of interest" description="Disordered" evidence="8">
    <location>
        <begin position="553"/>
        <end position="587"/>
    </location>
</feature>
<evidence type="ECO:0000256" key="9">
    <source>
        <dbReference type="SAM" id="Phobius"/>
    </source>
</evidence>
<feature type="region of interest" description="Disordered" evidence="8">
    <location>
        <begin position="114"/>
        <end position="185"/>
    </location>
</feature>
<comment type="subcellular location">
    <subcellularLocation>
        <location evidence="1">Membrane</location>
        <topology evidence="1">Single-pass type I membrane protein</topology>
    </subcellularLocation>
</comment>
<keyword evidence="4" id="KW-0732">Signal</keyword>
<feature type="compositionally biased region" description="Polar residues" evidence="8">
    <location>
        <begin position="553"/>
        <end position="568"/>
    </location>
</feature>
<dbReference type="GO" id="GO:0016020">
    <property type="term" value="C:membrane"/>
    <property type="evidence" value="ECO:0007669"/>
    <property type="project" value="UniProtKB-SubCell"/>
</dbReference>
<dbReference type="InterPro" id="IPR002165">
    <property type="entry name" value="Plexin_repeat"/>
</dbReference>
<keyword evidence="3 9" id="KW-0812">Transmembrane</keyword>
<dbReference type="SUPFAM" id="SSF103575">
    <property type="entry name" value="Plexin repeat"/>
    <property type="match status" value="1"/>
</dbReference>
<feature type="compositionally biased region" description="Polar residues" evidence="8">
    <location>
        <begin position="13"/>
        <end position="30"/>
    </location>
</feature>
<evidence type="ECO:0000256" key="5">
    <source>
        <dbReference type="ARBA" id="ARBA00022989"/>
    </source>
</evidence>
<dbReference type="PANTHER" id="PTHR13055:SF10">
    <property type="entry name" value="PLEXIN DOMAIN-CONTAINING PROTEIN 1"/>
    <property type="match status" value="1"/>
</dbReference>
<sequence length="673" mass="73965">MPGLTVVPAADNGLQQSSTRSPSVNDSANDVRNECAVAINIAGGEVNGGGHEESAAPAPQQHVRGRSGQKTGPRGKVSSGTLGKYEVNVLVPQSCAAFAHSSGRIQEPVAVLESNGAPGKTSQGAQALFPPWSRQPTSRSEGQTRRYSRGARREKEQQTLAESEGVKEEKTTEKKKKKKKRGEIQRETSRLDMGLCAVLLICLSQAELGRAWAQEHEDAATPLRTDVDPSGFHSARREQPTSHRHREARRAPAGSGGEGVDISPLPVDMTRILDSHRYYRWQSFGPTDTRTEELWVDMNALHPSQVRIHGILSNAHRQAARVALSFDFPFYGHSLRQVIVATGGFIFMGEVTHRMLTATQYVAPLMANFDPSFSKNSTVRYLDNGNLFVVQWDKVRLKDREAEGAFTFQAALHRNGTIAFNYRDIPIPVEQINSTEHPVKVGLSDAFMASPSSTQTSEPEPYTIYEYHRVEINVTGLVNGSAFEFTPLPTCLQHTSCDLCLKSNLTSGCGWCNTLQRCSDSIDRHRQEWFDYNCPEQAKGSCEDYNPILPEGSMSSFNHTSPGPTPSSAPLEDQPVTSDLQTNPPKPNGITENTAIIAGVVAALVLLVALTLLAVYYINTHPTAAPPFYLMQRRTNNYWPSMKFHNQGCDSSYAEVELGGHEKDGFIEAEQCI</sequence>
<evidence type="ECO:0008006" key="12">
    <source>
        <dbReference type="Google" id="ProtNLM"/>
    </source>
</evidence>
<keyword evidence="11" id="KW-1185">Reference proteome</keyword>
<dbReference type="Proteomes" id="UP001153269">
    <property type="component" value="Unassembled WGS sequence"/>
</dbReference>
<comment type="similarity">
    <text evidence="2">Belongs to the plexin family.</text>
</comment>
<dbReference type="EMBL" id="CADEAL010003413">
    <property type="protein sequence ID" value="CAB1444639.1"/>
    <property type="molecule type" value="Genomic_DNA"/>
</dbReference>
<evidence type="ECO:0000256" key="8">
    <source>
        <dbReference type="SAM" id="MobiDB-lite"/>
    </source>
</evidence>
<keyword evidence="5 9" id="KW-1133">Transmembrane helix</keyword>
<dbReference type="InterPro" id="IPR031152">
    <property type="entry name" value="PLXDC"/>
</dbReference>
<evidence type="ECO:0000313" key="11">
    <source>
        <dbReference type="Proteomes" id="UP001153269"/>
    </source>
</evidence>
<reference evidence="10" key="1">
    <citation type="submission" date="2020-03" db="EMBL/GenBank/DDBJ databases">
        <authorList>
            <person name="Weist P."/>
        </authorList>
    </citation>
    <scope>NUCLEOTIDE SEQUENCE</scope>
</reference>